<keyword evidence="1" id="KW-0175">Coiled coil</keyword>
<dbReference type="EMBL" id="CP058649">
    <property type="protein sequence ID" value="QUI24751.1"/>
    <property type="molecule type" value="Genomic_DNA"/>
</dbReference>
<reference evidence="2" key="1">
    <citation type="submission" date="2020-07" db="EMBL/GenBank/DDBJ databases">
        <title>Vallitalea pronyensis genome.</title>
        <authorList>
            <person name="Postec A."/>
        </authorList>
    </citation>
    <scope>NUCLEOTIDE SEQUENCE</scope>
    <source>
        <strain evidence="2">FatNI3</strain>
    </source>
</reference>
<dbReference type="KEGG" id="vpy:HZI73_21685"/>
<protein>
    <submittedName>
        <fullName evidence="2">Uncharacterized protein</fullName>
    </submittedName>
</protein>
<gene>
    <name evidence="2" type="ORF">HZI73_21685</name>
</gene>
<keyword evidence="3" id="KW-1185">Reference proteome</keyword>
<dbReference type="Proteomes" id="UP000683246">
    <property type="component" value="Chromosome"/>
</dbReference>
<accession>A0A8J8MNE6</accession>
<dbReference type="AlphaFoldDB" id="A0A8J8MNE6"/>
<dbReference type="RefSeq" id="WP_212695446.1">
    <property type="nucleotide sequence ID" value="NZ_CP058649.1"/>
</dbReference>
<evidence type="ECO:0000313" key="3">
    <source>
        <dbReference type="Proteomes" id="UP000683246"/>
    </source>
</evidence>
<name>A0A8J8MNE6_9FIRM</name>
<proteinExistence type="predicted"/>
<evidence type="ECO:0000313" key="2">
    <source>
        <dbReference type="EMBL" id="QUI24751.1"/>
    </source>
</evidence>
<feature type="coiled-coil region" evidence="1">
    <location>
        <begin position="53"/>
        <end position="91"/>
    </location>
</feature>
<evidence type="ECO:0000256" key="1">
    <source>
        <dbReference type="SAM" id="Coils"/>
    </source>
</evidence>
<sequence length="103" mass="12178">MEAIINKIISIENKAREVLDATDKEKQQKQQDMLSRAEALKEKILHDANRKVKQLRERELNEARAKAESHQAETREQLEQMKALVHAHRKQWKDELVNTVLER</sequence>
<organism evidence="2 3">
    <name type="scientific">Vallitalea pronyensis</name>
    <dbReference type="NCBI Taxonomy" id="1348613"/>
    <lineage>
        <taxon>Bacteria</taxon>
        <taxon>Bacillati</taxon>
        <taxon>Bacillota</taxon>
        <taxon>Clostridia</taxon>
        <taxon>Lachnospirales</taxon>
        <taxon>Vallitaleaceae</taxon>
        <taxon>Vallitalea</taxon>
    </lineage>
</organism>